<dbReference type="Pfam" id="PF02620">
    <property type="entry name" value="YceD"/>
    <property type="match status" value="1"/>
</dbReference>
<dbReference type="InterPro" id="IPR003772">
    <property type="entry name" value="YceD"/>
</dbReference>
<dbReference type="Proteomes" id="UP001205906">
    <property type="component" value="Unassembled WGS sequence"/>
</dbReference>
<dbReference type="RefSeq" id="WP_252819682.1">
    <property type="nucleotide sequence ID" value="NZ_JAMXQS010000006.1"/>
</dbReference>
<accession>A0ABT1C7H2</accession>
<name>A0ABT1C7H2_9HYPH</name>
<proteinExistence type="predicted"/>
<dbReference type="EMBL" id="JAMXQS010000006">
    <property type="protein sequence ID" value="MCO6050771.1"/>
    <property type="molecule type" value="Genomic_DNA"/>
</dbReference>
<evidence type="ECO:0000256" key="1">
    <source>
        <dbReference type="SAM" id="MobiDB-lite"/>
    </source>
</evidence>
<reference evidence="2 3" key="1">
    <citation type="submission" date="2022-06" db="EMBL/GenBank/DDBJ databases">
        <title>Mesorhizobium sp. strain RP14 Genome sequencing and assembly.</title>
        <authorList>
            <person name="Kim I."/>
        </authorList>
    </citation>
    <scope>NUCLEOTIDE SEQUENCE [LARGE SCALE GENOMIC DNA]</scope>
    <source>
        <strain evidence="3">RP14(2022)</strain>
    </source>
</reference>
<keyword evidence="3" id="KW-1185">Reference proteome</keyword>
<evidence type="ECO:0000313" key="3">
    <source>
        <dbReference type="Proteomes" id="UP001205906"/>
    </source>
</evidence>
<comment type="caution">
    <text evidence="2">The sequence shown here is derived from an EMBL/GenBank/DDBJ whole genome shotgun (WGS) entry which is preliminary data.</text>
</comment>
<feature type="region of interest" description="Disordered" evidence="1">
    <location>
        <begin position="158"/>
        <end position="186"/>
    </location>
</feature>
<organism evidence="2 3">
    <name type="scientific">Mesorhizobium liriopis</name>
    <dbReference type="NCBI Taxonomy" id="2953882"/>
    <lineage>
        <taxon>Bacteria</taxon>
        <taxon>Pseudomonadati</taxon>
        <taxon>Pseudomonadota</taxon>
        <taxon>Alphaproteobacteria</taxon>
        <taxon>Hyphomicrobiales</taxon>
        <taxon>Phyllobacteriaceae</taxon>
        <taxon>Mesorhizobium</taxon>
    </lineage>
</organism>
<gene>
    <name evidence="2" type="ORF">NGM99_13380</name>
</gene>
<evidence type="ECO:0000313" key="2">
    <source>
        <dbReference type="EMBL" id="MCO6050771.1"/>
    </source>
</evidence>
<protein>
    <submittedName>
        <fullName evidence="2">DUF177 domain-containing protein</fullName>
    </submittedName>
</protein>
<sequence>MSHPNHETRSPIAHPVNVARLPDRGTPVLIEPDAETRAELADEHGLLGVESFKADLTVEKWKRNGVRVRGRVEALIDQECVVTLEPLRNRIDEEIDAVFLPEDSKLGREGFDVGGEIHLDMDGPDSPETFSGDFIDVGALAEQFFGLAIDPYPRKANAKVEAEPEAGEEAPMSDWQAKLAGLARKP</sequence>